<dbReference type="InterPro" id="IPR024311">
    <property type="entry name" value="Lipocalin-like"/>
</dbReference>
<protein>
    <recommendedName>
        <fullName evidence="1">Lipocalin-like domain-containing protein</fullName>
    </recommendedName>
</protein>
<dbReference type="eggNOG" id="ENOG502ZIK7">
    <property type="taxonomic scope" value="Bacteria"/>
</dbReference>
<dbReference type="RefSeq" id="WP_009580765.1">
    <property type="nucleotide sequence ID" value="NZ_AMZN01000049.1"/>
</dbReference>
<gene>
    <name evidence="2" type="ORF">C900_03399</name>
</gene>
<accession>L8JPC9</accession>
<reference evidence="2 3" key="1">
    <citation type="submission" date="2012-12" db="EMBL/GenBank/DDBJ databases">
        <title>Genome assembly of Fulvivirga imtechensis AK7.</title>
        <authorList>
            <person name="Nupur N."/>
            <person name="Khatri I."/>
            <person name="Kumar R."/>
            <person name="Subramanian S."/>
            <person name="Pinnaka A."/>
        </authorList>
    </citation>
    <scope>NUCLEOTIDE SEQUENCE [LARGE SCALE GENOMIC DNA]</scope>
    <source>
        <strain evidence="2 3">AK7</strain>
    </source>
</reference>
<dbReference type="STRING" id="1237149.C900_03399"/>
<comment type="caution">
    <text evidence="2">The sequence shown here is derived from an EMBL/GenBank/DDBJ whole genome shotgun (WGS) entry which is preliminary data.</text>
</comment>
<dbReference type="PROSITE" id="PS51257">
    <property type="entry name" value="PROKAR_LIPOPROTEIN"/>
    <property type="match status" value="1"/>
</dbReference>
<keyword evidence="3" id="KW-1185">Reference proteome</keyword>
<dbReference type="Pfam" id="PF13648">
    <property type="entry name" value="Lipocalin_4"/>
    <property type="match status" value="1"/>
</dbReference>
<dbReference type="OrthoDB" id="982337at2"/>
<dbReference type="AlphaFoldDB" id="L8JPC9"/>
<proteinExistence type="predicted"/>
<evidence type="ECO:0000313" key="2">
    <source>
        <dbReference type="EMBL" id="ELR70791.1"/>
    </source>
</evidence>
<sequence>MMKTIAFAFFALVIICSCDPGKKEETTKLPENEEEGTHYSLKMDMLGEWRNTSMKVKINADKGDSIINVPEGQWEERLKIKPIRTTFKEDGTYTSEYRDLEDVVIMTRTGTWSVKGDTLTMGEEGNTYSYATRIVGNEAVFEGYIDWDEDGQEDDLYWGKQQKQ</sequence>
<dbReference type="Proteomes" id="UP000011135">
    <property type="component" value="Unassembled WGS sequence"/>
</dbReference>
<evidence type="ECO:0000313" key="3">
    <source>
        <dbReference type="Proteomes" id="UP000011135"/>
    </source>
</evidence>
<dbReference type="EMBL" id="AMZN01000049">
    <property type="protein sequence ID" value="ELR70791.1"/>
    <property type="molecule type" value="Genomic_DNA"/>
</dbReference>
<name>L8JPC9_9BACT</name>
<organism evidence="2 3">
    <name type="scientific">Fulvivirga imtechensis AK7</name>
    <dbReference type="NCBI Taxonomy" id="1237149"/>
    <lineage>
        <taxon>Bacteria</taxon>
        <taxon>Pseudomonadati</taxon>
        <taxon>Bacteroidota</taxon>
        <taxon>Cytophagia</taxon>
        <taxon>Cytophagales</taxon>
        <taxon>Fulvivirgaceae</taxon>
        <taxon>Fulvivirga</taxon>
    </lineage>
</organism>
<evidence type="ECO:0000259" key="1">
    <source>
        <dbReference type="Pfam" id="PF13648"/>
    </source>
</evidence>
<feature type="domain" description="Lipocalin-like" evidence="1">
    <location>
        <begin position="46"/>
        <end position="130"/>
    </location>
</feature>